<evidence type="ECO:0008006" key="3">
    <source>
        <dbReference type="Google" id="ProtNLM"/>
    </source>
</evidence>
<gene>
    <name evidence="1" type="ORF">MTR67_017737</name>
</gene>
<dbReference type="PANTHER" id="PTHR31286:SF79">
    <property type="entry name" value="N-6 ADENINE-SPECIFIC DNA METHYLASE"/>
    <property type="match status" value="1"/>
</dbReference>
<name>A0AAF0TL14_SOLVR</name>
<dbReference type="AlphaFoldDB" id="A0AAF0TL14"/>
<dbReference type="EMBL" id="CP133615">
    <property type="protein sequence ID" value="WMV24352.1"/>
    <property type="molecule type" value="Genomic_DNA"/>
</dbReference>
<sequence length="374" mass="41075">MFAREALFSLASAVGTSLQVDKATTGKSRPSVARVKVEVNLLLSLPDRVRMFFKDEKIGVVKEVLQKIVYDKLPSYCTTCKHQGHKEEECTLTMEIEGGLINETKINREKFEGDLRSILDEKKKVLSLQQTGKEVTLPNSSNINSGKNSVDNFNKEKHATTTCQERVNAPGLLLLTTTSGHKEDTKAMLLGTLTTKINDQLGAAATGSSTPVHIHVEAQNNADNNSRELIVTSQVAKRQLLSRFGSDGELGSPNAVVVTKSRQDEAKQGTSTAEKPIELGKSNSVVECTQFDVLRDENFGQYEGLHGMAELSAESGNTLDLEKLIEQTGKLKECCHDDNTDQQALVTHEKESIVTEEIDDKEINPNTPVMFISN</sequence>
<reference evidence="1" key="1">
    <citation type="submission" date="2023-08" db="EMBL/GenBank/DDBJ databases">
        <title>A de novo genome assembly of Solanum verrucosum Schlechtendal, a Mexican diploid species geographically isolated from the other diploid A-genome species in potato relatives.</title>
        <authorList>
            <person name="Hosaka K."/>
        </authorList>
    </citation>
    <scope>NUCLEOTIDE SEQUENCE</scope>
    <source>
        <tissue evidence="1">Young leaves</tissue>
    </source>
</reference>
<evidence type="ECO:0000313" key="1">
    <source>
        <dbReference type="EMBL" id="WMV24352.1"/>
    </source>
</evidence>
<accession>A0AAF0TL14</accession>
<dbReference type="Proteomes" id="UP001234989">
    <property type="component" value="Chromosome 4"/>
</dbReference>
<proteinExistence type="predicted"/>
<organism evidence="1 2">
    <name type="scientific">Solanum verrucosum</name>
    <dbReference type="NCBI Taxonomy" id="315347"/>
    <lineage>
        <taxon>Eukaryota</taxon>
        <taxon>Viridiplantae</taxon>
        <taxon>Streptophyta</taxon>
        <taxon>Embryophyta</taxon>
        <taxon>Tracheophyta</taxon>
        <taxon>Spermatophyta</taxon>
        <taxon>Magnoliopsida</taxon>
        <taxon>eudicotyledons</taxon>
        <taxon>Gunneridae</taxon>
        <taxon>Pentapetalae</taxon>
        <taxon>asterids</taxon>
        <taxon>lamiids</taxon>
        <taxon>Solanales</taxon>
        <taxon>Solanaceae</taxon>
        <taxon>Solanoideae</taxon>
        <taxon>Solaneae</taxon>
        <taxon>Solanum</taxon>
    </lineage>
</organism>
<protein>
    <recommendedName>
        <fullName evidence="3">DUF4283 domain-containing protein</fullName>
    </recommendedName>
</protein>
<keyword evidence="2" id="KW-1185">Reference proteome</keyword>
<dbReference type="PANTHER" id="PTHR31286">
    <property type="entry name" value="GLYCINE-RICH CELL WALL STRUCTURAL PROTEIN 1.8-LIKE"/>
    <property type="match status" value="1"/>
</dbReference>
<evidence type="ECO:0000313" key="2">
    <source>
        <dbReference type="Proteomes" id="UP001234989"/>
    </source>
</evidence>
<dbReference type="InterPro" id="IPR040256">
    <property type="entry name" value="At4g02000-like"/>
</dbReference>